<dbReference type="Gene3D" id="2.40.480.10">
    <property type="entry name" value="Allene oxide cyclase-like"/>
    <property type="match status" value="1"/>
</dbReference>
<dbReference type="Pfam" id="PF03018">
    <property type="entry name" value="Dirigent"/>
    <property type="match status" value="1"/>
</dbReference>
<comment type="caution">
    <text evidence="5">The sequence shown here is derived from an EMBL/GenBank/DDBJ whole genome shotgun (WGS) entry which is preliminary data.</text>
</comment>
<dbReference type="AlphaFoldDB" id="A0A835ECS9"/>
<proteinExistence type="inferred from homology"/>
<evidence type="ECO:0000256" key="1">
    <source>
        <dbReference type="ARBA" id="ARBA00010746"/>
    </source>
</evidence>
<protein>
    <recommendedName>
        <fullName evidence="4">Dirigent protein</fullName>
    </recommendedName>
</protein>
<evidence type="ECO:0000256" key="3">
    <source>
        <dbReference type="ARBA" id="ARBA00022525"/>
    </source>
</evidence>
<name>A0A835ECS9_9POAL</name>
<comment type="subunit">
    <text evidence="2 4">Homodimer.</text>
</comment>
<gene>
    <name evidence="5" type="ORF">HU200_048636</name>
</gene>
<evidence type="ECO:0000313" key="5">
    <source>
        <dbReference type="EMBL" id="KAF8673553.1"/>
    </source>
</evidence>
<keyword evidence="6" id="KW-1185">Reference proteome</keyword>
<dbReference type="GO" id="GO:0009699">
    <property type="term" value="P:phenylpropanoid biosynthetic process"/>
    <property type="evidence" value="ECO:0007669"/>
    <property type="project" value="UniProtKB-ARBA"/>
</dbReference>
<comment type="similarity">
    <text evidence="1 4">Belongs to the plant dirigent protein family.</text>
</comment>
<dbReference type="EMBL" id="JACEFO010002205">
    <property type="protein sequence ID" value="KAF8673553.1"/>
    <property type="molecule type" value="Genomic_DNA"/>
</dbReference>
<comment type="function">
    <text evidence="4">Dirigent proteins impart stereoselectivity on the phenoxy radical-coupling reaction, yielding optically active lignans from two molecules of coniferyl alcohol in the biosynthesis of lignans, flavonolignans, and alkaloids and thus plays a central role in plant secondary metabolism.</text>
</comment>
<sequence>MTLFVHQVVHGPEQNQQVVVPRSNPSFGLIAANDWTVFDGLGSGASLVGNAQGMHMLGSMTQDSWCIYFDLVFKNGRFVGSTLKLLGSFGQVDGEWAIVGGTGEFTLAQGVISFKKVQDSKDMNIRELKLRVFYTPIKV</sequence>
<evidence type="ECO:0000256" key="4">
    <source>
        <dbReference type="RuleBase" id="RU363099"/>
    </source>
</evidence>
<accession>A0A835ECS9</accession>
<dbReference type="InterPro" id="IPR004265">
    <property type="entry name" value="Dirigent"/>
</dbReference>
<evidence type="ECO:0000313" key="6">
    <source>
        <dbReference type="Proteomes" id="UP000636709"/>
    </source>
</evidence>
<reference evidence="5" key="1">
    <citation type="submission" date="2020-07" db="EMBL/GenBank/DDBJ databases">
        <title>Genome sequence and genetic diversity analysis of an under-domesticated orphan crop, white fonio (Digitaria exilis).</title>
        <authorList>
            <person name="Bennetzen J.L."/>
            <person name="Chen S."/>
            <person name="Ma X."/>
            <person name="Wang X."/>
            <person name="Yssel A.E.J."/>
            <person name="Chaluvadi S.R."/>
            <person name="Johnson M."/>
            <person name="Gangashetty P."/>
            <person name="Hamidou F."/>
            <person name="Sanogo M.D."/>
            <person name="Zwaenepoel A."/>
            <person name="Wallace J."/>
            <person name="Van De Peer Y."/>
            <person name="Van Deynze A."/>
        </authorList>
    </citation>
    <scope>NUCLEOTIDE SEQUENCE</scope>
    <source>
        <tissue evidence="5">Leaves</tissue>
    </source>
</reference>
<evidence type="ECO:0000256" key="2">
    <source>
        <dbReference type="ARBA" id="ARBA00011738"/>
    </source>
</evidence>
<dbReference type="GO" id="GO:0048046">
    <property type="term" value="C:apoplast"/>
    <property type="evidence" value="ECO:0007669"/>
    <property type="project" value="UniProtKB-SubCell"/>
</dbReference>
<dbReference type="InterPro" id="IPR044859">
    <property type="entry name" value="Allene_oxi_cyc_Dirigent"/>
</dbReference>
<keyword evidence="4" id="KW-0052">Apoplast</keyword>
<organism evidence="5 6">
    <name type="scientific">Digitaria exilis</name>
    <dbReference type="NCBI Taxonomy" id="1010633"/>
    <lineage>
        <taxon>Eukaryota</taxon>
        <taxon>Viridiplantae</taxon>
        <taxon>Streptophyta</taxon>
        <taxon>Embryophyta</taxon>
        <taxon>Tracheophyta</taxon>
        <taxon>Spermatophyta</taxon>
        <taxon>Magnoliopsida</taxon>
        <taxon>Liliopsida</taxon>
        <taxon>Poales</taxon>
        <taxon>Poaceae</taxon>
        <taxon>PACMAD clade</taxon>
        <taxon>Panicoideae</taxon>
        <taxon>Panicodae</taxon>
        <taxon>Paniceae</taxon>
        <taxon>Anthephorinae</taxon>
        <taxon>Digitaria</taxon>
    </lineage>
</organism>
<dbReference type="OrthoDB" id="590363at2759"/>
<dbReference type="PANTHER" id="PTHR21495">
    <property type="entry name" value="NUCLEOPORIN-RELATED"/>
    <property type="match status" value="1"/>
</dbReference>
<keyword evidence="3 4" id="KW-0964">Secreted</keyword>
<dbReference type="Proteomes" id="UP000636709">
    <property type="component" value="Unassembled WGS sequence"/>
</dbReference>
<comment type="subcellular location">
    <subcellularLocation>
        <location evidence="4">Secreted</location>
        <location evidence="4">Extracellular space</location>
        <location evidence="4">Apoplast</location>
    </subcellularLocation>
</comment>